<dbReference type="Proteomes" id="UP000886939">
    <property type="component" value="Unassembled WGS sequence"/>
</dbReference>
<organism evidence="1 2">
    <name type="scientific">Aeromonas caviae</name>
    <name type="common">Aeromonas punctata</name>
    <dbReference type="NCBI Taxonomy" id="648"/>
    <lineage>
        <taxon>Bacteria</taxon>
        <taxon>Pseudomonadati</taxon>
        <taxon>Pseudomonadota</taxon>
        <taxon>Gammaproteobacteria</taxon>
        <taxon>Aeromonadales</taxon>
        <taxon>Aeromonadaceae</taxon>
        <taxon>Aeromonas</taxon>
    </lineage>
</organism>
<sequence>METNKVLDINSETAAKYIPIFEDVFSDKFSSRKDEQRRIWYFESSTLSFALGSTFTMGKSLEYIKSELIQGLENGLYKKDEINTL</sequence>
<dbReference type="RefSeq" id="WP_139723415.1">
    <property type="nucleotide sequence ID" value="NZ_BPNG01000069.1"/>
</dbReference>
<comment type="caution">
    <text evidence="1">The sequence shown here is derived from an EMBL/GenBank/DDBJ whole genome shotgun (WGS) entry which is preliminary data.</text>
</comment>
<protein>
    <submittedName>
        <fullName evidence="1">Uncharacterized protein</fullName>
    </submittedName>
</protein>
<evidence type="ECO:0000313" key="2">
    <source>
        <dbReference type="Proteomes" id="UP000886939"/>
    </source>
</evidence>
<dbReference type="AlphaFoldDB" id="A0AAN4VFW0"/>
<accession>A0AAN4VFW0</accession>
<name>A0AAN4VFW0_AERCA</name>
<dbReference type="EMBL" id="BPNI01000142">
    <property type="protein sequence ID" value="GJA43247.1"/>
    <property type="molecule type" value="Genomic_DNA"/>
</dbReference>
<gene>
    <name evidence="1" type="ORF">KAM343_40430</name>
</gene>
<proteinExistence type="predicted"/>
<evidence type="ECO:0000313" key="1">
    <source>
        <dbReference type="EMBL" id="GJA43247.1"/>
    </source>
</evidence>
<reference evidence="1" key="1">
    <citation type="submission" date="2021-07" db="EMBL/GenBank/DDBJ databases">
        <title>Draft genome sequence of carbapenem-resistant Aeromonas spp. in Japan.</title>
        <authorList>
            <person name="Maehana S."/>
            <person name="Suzuki M."/>
            <person name="Kitasato H."/>
        </authorList>
    </citation>
    <scope>NUCLEOTIDE SEQUENCE</scope>
    <source>
        <strain evidence="1">KAM343</strain>
    </source>
</reference>